<dbReference type="Gene3D" id="3.30.2080.10">
    <property type="entry name" value="GH92 mannosidase domain"/>
    <property type="match status" value="1"/>
</dbReference>
<dbReference type="FunFam" id="1.20.1610.10:FF:000001">
    <property type="entry name" value="Putative alpha-1,2-mannosidase"/>
    <property type="match status" value="1"/>
</dbReference>
<dbReference type="AlphaFoldDB" id="A0A4U1GDB0"/>
<dbReference type="InterPro" id="IPR008928">
    <property type="entry name" value="6-hairpin_glycosidase_sf"/>
</dbReference>
<name>A0A4U1GDB0_9SPHI</name>
<dbReference type="InterPro" id="IPR050883">
    <property type="entry name" value="PNGase"/>
</dbReference>
<feature type="domain" description="Glycosyl hydrolase family 92" evidence="4">
    <location>
        <begin position="270"/>
        <end position="736"/>
    </location>
</feature>
<evidence type="ECO:0000259" key="4">
    <source>
        <dbReference type="Pfam" id="PF07971"/>
    </source>
</evidence>
<dbReference type="PANTHER" id="PTHR12143">
    <property type="entry name" value="PEPTIDE N-GLYCANASE PNGASE -RELATED"/>
    <property type="match status" value="1"/>
</dbReference>
<dbReference type="GO" id="GO:0000224">
    <property type="term" value="F:peptide-N4-(N-acetyl-beta-glucosaminyl)asparagine amidase activity"/>
    <property type="evidence" value="ECO:0007669"/>
    <property type="project" value="TreeGrafter"/>
</dbReference>
<dbReference type="GO" id="GO:0005975">
    <property type="term" value="P:carbohydrate metabolic process"/>
    <property type="evidence" value="ECO:0007669"/>
    <property type="project" value="InterPro"/>
</dbReference>
<comment type="caution">
    <text evidence="6">The sequence shown here is derived from an EMBL/GenBank/DDBJ whole genome shotgun (WGS) entry which is preliminary data.</text>
</comment>
<dbReference type="Pfam" id="PF17678">
    <property type="entry name" value="Glyco_hydro_92N"/>
    <property type="match status" value="1"/>
</dbReference>
<proteinExistence type="predicted"/>
<evidence type="ECO:0000256" key="2">
    <source>
        <dbReference type="ARBA" id="ARBA00011245"/>
    </source>
</evidence>
<sequence length="741" mass="83734">MLKSINFSCCSRMNKIHFISLLLLIFNAELLLAQSLNNAKYIKPLIGTDGTGHTFPGATVPFGFVQLSPDTDFQGWDHCAGSHYADTSILGFSHTHLSGTGGKDLGDILLMPFTGKTVKDSYRSRFSHQAETAAAGYYFVKLQNYDVEVALTATQRTAFHQYKFNSGEQAKILLDLRHGLVQNEKRLESHVISSALNLEDAHTISGYTISSGWAGKQHVYFSIKLQKPIMAVKWLSDSLAKQNQRVVLIFNEKESVQQIKVGLSTVSIANAKDNLLRESPSWNFEDLRNNALKLWDNYLNKVNIEGSKKQKEIFYTAMYHALIAPNNIADLNGDYRGADNQVYNAKSKSYYSTLSLWDTYRALHPLYTILYPKITNEIVETMLAHFDVQGYLPIWTLWGHENYCMIGNHAIPVITDAYLKGIRNYNVDKAFEALKISATVNHQNSRWDLYQQFGYLPADSIKKESVSTTLESVYDDWCIAQMAKKMGKASDYAYFDNRSNFYKNLFDKKTGFMRAKNADGSWVGDFNPYKISHASSSGGPYTEANAWQYTWHVQHDVNGLIDLMGGKRKFAAKLDSLFTISSNIDAEGSTADITGLIGQYVHGNEPSHHVAYLYSYVDEAWKTQKRVSQIVKTLYSDTPDGISGNDDCGQMSAWYIFSTLGFYPVNPANSEYVFGTPAFKSAELQLGSKKFKITADNLSETNIYIQRIELDGRPYAKKYIYHNDIMKGGHLRFYMTNKPKK</sequence>
<dbReference type="GO" id="GO:0030246">
    <property type="term" value="F:carbohydrate binding"/>
    <property type="evidence" value="ECO:0007669"/>
    <property type="project" value="InterPro"/>
</dbReference>
<protein>
    <submittedName>
        <fullName evidence="6">Glycoside hydrolase family 92 protein</fullName>
    </submittedName>
</protein>
<feature type="domain" description="Glycosyl hydrolase family 92 N-terminal" evidence="5">
    <location>
        <begin position="41"/>
        <end position="264"/>
    </location>
</feature>
<dbReference type="Proteomes" id="UP000309594">
    <property type="component" value="Unassembled WGS sequence"/>
</dbReference>
<comment type="cofactor">
    <cofactor evidence="1">
        <name>Ca(2+)</name>
        <dbReference type="ChEBI" id="CHEBI:29108"/>
    </cofactor>
</comment>
<comment type="subunit">
    <text evidence="2">Monomer.</text>
</comment>
<dbReference type="GO" id="GO:0005829">
    <property type="term" value="C:cytosol"/>
    <property type="evidence" value="ECO:0007669"/>
    <property type="project" value="TreeGrafter"/>
</dbReference>
<gene>
    <name evidence="6" type="ORF">FBD94_07305</name>
</gene>
<keyword evidence="3" id="KW-0106">Calcium</keyword>
<dbReference type="Gene3D" id="2.70.98.10">
    <property type="match status" value="1"/>
</dbReference>
<evidence type="ECO:0000313" key="7">
    <source>
        <dbReference type="Proteomes" id="UP000309594"/>
    </source>
</evidence>
<dbReference type="NCBIfam" id="TIGR01180">
    <property type="entry name" value="aman2_put"/>
    <property type="match status" value="1"/>
</dbReference>
<evidence type="ECO:0000259" key="5">
    <source>
        <dbReference type="Pfam" id="PF17678"/>
    </source>
</evidence>
<reference evidence="6 7" key="1">
    <citation type="submission" date="2019-04" db="EMBL/GenBank/DDBJ databases">
        <title>Pedobacter sp. RP-1-16 sp. nov., isolated from Arctic soil.</title>
        <authorList>
            <person name="Dahal R.H."/>
            <person name="Kim D.-U."/>
        </authorList>
    </citation>
    <scope>NUCLEOTIDE SEQUENCE [LARGE SCALE GENOMIC DNA]</scope>
    <source>
        <strain evidence="6 7">RP-1-16</strain>
    </source>
</reference>
<dbReference type="InterPro" id="IPR005887">
    <property type="entry name" value="GH92_a_mannosidase_put"/>
</dbReference>
<dbReference type="Pfam" id="PF07971">
    <property type="entry name" value="Glyco_hydro_92"/>
    <property type="match status" value="1"/>
</dbReference>
<dbReference type="InterPro" id="IPR041371">
    <property type="entry name" value="GH92_N"/>
</dbReference>
<evidence type="ECO:0000256" key="1">
    <source>
        <dbReference type="ARBA" id="ARBA00001913"/>
    </source>
</evidence>
<dbReference type="SUPFAM" id="SSF48208">
    <property type="entry name" value="Six-hairpin glycosidases"/>
    <property type="match status" value="1"/>
</dbReference>
<dbReference type="InterPro" id="IPR012939">
    <property type="entry name" value="Glyco_hydro_92"/>
</dbReference>
<evidence type="ECO:0000256" key="3">
    <source>
        <dbReference type="ARBA" id="ARBA00022837"/>
    </source>
</evidence>
<dbReference type="FunFam" id="3.30.2080.10:FF:000001">
    <property type="entry name" value="Alpha-1,2-mannosidase subfamily"/>
    <property type="match status" value="1"/>
</dbReference>
<accession>A0A4U1GDB0</accession>
<dbReference type="EMBL" id="SWDX01000003">
    <property type="protein sequence ID" value="TKC62035.1"/>
    <property type="molecule type" value="Genomic_DNA"/>
</dbReference>
<keyword evidence="6" id="KW-0378">Hydrolase</keyword>
<dbReference type="InterPro" id="IPR014718">
    <property type="entry name" value="GH-type_carb-bd"/>
</dbReference>
<dbReference type="GO" id="GO:0006516">
    <property type="term" value="P:glycoprotein catabolic process"/>
    <property type="evidence" value="ECO:0007669"/>
    <property type="project" value="TreeGrafter"/>
</dbReference>
<evidence type="ECO:0000313" key="6">
    <source>
        <dbReference type="EMBL" id="TKC62035.1"/>
    </source>
</evidence>
<dbReference type="Gene3D" id="1.20.1610.10">
    <property type="entry name" value="alpha-1,2-mannosidases domains"/>
    <property type="match status" value="1"/>
</dbReference>
<dbReference type="FunFam" id="1.20.1050.60:FF:000001">
    <property type="entry name" value="Putative alpha-1,2-mannosidase"/>
    <property type="match status" value="1"/>
</dbReference>
<dbReference type="Gene3D" id="1.20.1050.60">
    <property type="entry name" value="alpha-1,2-mannosidase"/>
    <property type="match status" value="1"/>
</dbReference>
<dbReference type="PANTHER" id="PTHR12143:SF39">
    <property type="entry name" value="SECRETED PROTEIN"/>
    <property type="match status" value="1"/>
</dbReference>
<organism evidence="6 7">
    <name type="scientific">Pedobacter hiemivivus</name>
    <dbReference type="NCBI Taxonomy" id="2530454"/>
    <lineage>
        <taxon>Bacteria</taxon>
        <taxon>Pseudomonadati</taxon>
        <taxon>Bacteroidota</taxon>
        <taxon>Sphingobacteriia</taxon>
        <taxon>Sphingobacteriales</taxon>
        <taxon>Sphingobacteriaceae</taxon>
        <taxon>Pedobacter</taxon>
    </lineage>
</organism>